<feature type="compositionally biased region" description="Basic and acidic residues" evidence="4">
    <location>
        <begin position="105"/>
        <end position="123"/>
    </location>
</feature>
<feature type="compositionally biased region" description="Low complexity" evidence="4">
    <location>
        <begin position="129"/>
        <end position="150"/>
    </location>
</feature>
<feature type="domain" description="SAM" evidence="6">
    <location>
        <begin position="247"/>
        <end position="311"/>
    </location>
</feature>
<feature type="compositionally biased region" description="Polar residues" evidence="4">
    <location>
        <begin position="1"/>
        <end position="10"/>
    </location>
</feature>
<name>A0ABR0ZN62_HUSHU</name>
<dbReference type="PROSITE" id="PS50105">
    <property type="entry name" value="SAM_DOMAIN"/>
    <property type="match status" value="1"/>
</dbReference>
<keyword evidence="2" id="KW-0597">Phosphoprotein</keyword>
<keyword evidence="1 3" id="KW-0728">SH3 domain</keyword>
<evidence type="ECO:0000313" key="9">
    <source>
        <dbReference type="Proteomes" id="UP001369086"/>
    </source>
</evidence>
<evidence type="ECO:0000256" key="4">
    <source>
        <dbReference type="SAM" id="MobiDB-lite"/>
    </source>
</evidence>
<evidence type="ECO:0000256" key="1">
    <source>
        <dbReference type="ARBA" id="ARBA00022443"/>
    </source>
</evidence>
<evidence type="ECO:0000256" key="2">
    <source>
        <dbReference type="ARBA" id="ARBA00022553"/>
    </source>
</evidence>
<dbReference type="PROSITE" id="PS50002">
    <property type="entry name" value="SH3"/>
    <property type="match status" value="1"/>
</dbReference>
<organism evidence="8 9">
    <name type="scientific">Huso huso</name>
    <name type="common">Beluga</name>
    <name type="synonym">Acipenser huso</name>
    <dbReference type="NCBI Taxonomy" id="61971"/>
    <lineage>
        <taxon>Eukaryota</taxon>
        <taxon>Metazoa</taxon>
        <taxon>Chordata</taxon>
        <taxon>Craniata</taxon>
        <taxon>Vertebrata</taxon>
        <taxon>Euteleostomi</taxon>
        <taxon>Actinopterygii</taxon>
        <taxon>Chondrostei</taxon>
        <taxon>Acipenseriformes</taxon>
        <taxon>Acipenseridae</taxon>
        <taxon>Huso</taxon>
    </lineage>
</organism>
<dbReference type="InterPro" id="IPR037623">
    <property type="entry name" value="SAMSN1_SAM"/>
</dbReference>
<dbReference type="Gene3D" id="2.30.30.40">
    <property type="entry name" value="SH3 Domains"/>
    <property type="match status" value="1"/>
</dbReference>
<dbReference type="SUPFAM" id="SSF50044">
    <property type="entry name" value="SH3-domain"/>
    <property type="match status" value="1"/>
</dbReference>
<dbReference type="PANTHER" id="PTHR12301:SF4">
    <property type="entry name" value="SAM DOMAIN-CONTAINING PROTEIN SAMSN-1"/>
    <property type="match status" value="1"/>
</dbReference>
<dbReference type="EMBL" id="JAHFZB010000008">
    <property type="protein sequence ID" value="KAK6486258.1"/>
    <property type="molecule type" value="Genomic_DNA"/>
</dbReference>
<dbReference type="SMART" id="SM00454">
    <property type="entry name" value="SAM"/>
    <property type="match status" value="1"/>
</dbReference>
<feature type="compositionally biased region" description="Polar residues" evidence="4">
    <location>
        <begin position="63"/>
        <end position="72"/>
    </location>
</feature>
<accession>A0ABR0ZN62</accession>
<gene>
    <name evidence="7" type="ORF">HHUSO_G12189</name>
    <name evidence="8" type="ORF">HHUSO_G9815</name>
</gene>
<proteinExistence type="predicted"/>
<dbReference type="Pfam" id="PF12485">
    <property type="entry name" value="SPIDER"/>
    <property type="match status" value="1"/>
</dbReference>
<comment type="caution">
    <text evidence="8">The sequence shown here is derived from an EMBL/GenBank/DDBJ whole genome shotgun (WGS) entry which is preliminary data.</text>
</comment>
<dbReference type="InterPro" id="IPR036028">
    <property type="entry name" value="SH3-like_dom_sf"/>
</dbReference>
<feature type="region of interest" description="Disordered" evidence="4">
    <location>
        <begin position="1"/>
        <end position="154"/>
    </location>
</feature>
<dbReference type="Pfam" id="PF07653">
    <property type="entry name" value="SH3_2"/>
    <property type="match status" value="1"/>
</dbReference>
<keyword evidence="9" id="KW-1185">Reference proteome</keyword>
<dbReference type="Gene3D" id="1.10.150.50">
    <property type="entry name" value="Transcription Factor, Ets-1"/>
    <property type="match status" value="1"/>
</dbReference>
<feature type="domain" description="SH3" evidence="5">
    <location>
        <begin position="167"/>
        <end position="228"/>
    </location>
</feature>
<dbReference type="SUPFAM" id="SSF47769">
    <property type="entry name" value="SAM/Pointed domain"/>
    <property type="match status" value="1"/>
</dbReference>
<evidence type="ECO:0000259" key="6">
    <source>
        <dbReference type="PROSITE" id="PS50105"/>
    </source>
</evidence>
<dbReference type="InterPro" id="IPR001660">
    <property type="entry name" value="SAM"/>
</dbReference>
<feature type="compositionally biased region" description="Basic and acidic residues" evidence="4">
    <location>
        <begin position="356"/>
        <end position="366"/>
    </location>
</feature>
<evidence type="ECO:0000313" key="7">
    <source>
        <dbReference type="EMBL" id="KAK6486244.1"/>
    </source>
</evidence>
<dbReference type="InterPro" id="IPR021090">
    <property type="entry name" value="SPIDER"/>
</dbReference>
<feature type="region of interest" description="Disordered" evidence="4">
    <location>
        <begin position="343"/>
        <end position="388"/>
    </location>
</feature>
<dbReference type="SMART" id="SM00326">
    <property type="entry name" value="SH3"/>
    <property type="match status" value="1"/>
</dbReference>
<sequence length="388" mass="43526">MLQRKSSNVSDKPKCQKPKRSSSFGRFDAFRQHSSAQPAPEDNSESSAAEGECEAEACDQSHNKPSSNTSISKKMRAISLTMRRKMGRKYSKAFTEEMGEDTERDCETHEGDHGHGQHSEKASMKASDSMESLYSGRSSSSGVTSGSDGSSNRDSIRLEEDVPYCGPFCGSCRVHTDFIPSPYDSDSLKLKKGDVIEIISKPPMGTWTGMLHNKVGSFKFIYVDVIPQKEEVEQERKIRPHRRSRRPRPKTLLEMLERLDLKEYASSLLLNGYQTVDDLKDLKEKHLIELNVSDPEHRTRLLAAIENLAGIEHDNEQESEQLQVPQTLGSNLRLEPSHLNECPRDSGCYITSESSDNGREELDREPLPGLQRNPLQCPDSTLHDLSGD</sequence>
<protein>
    <submittedName>
        <fullName evidence="8">SAM domain-containing protein SAMSN-1-like</fullName>
    </submittedName>
</protein>
<evidence type="ECO:0000259" key="5">
    <source>
        <dbReference type="PROSITE" id="PS50002"/>
    </source>
</evidence>
<dbReference type="InterPro" id="IPR051725">
    <property type="entry name" value="SAM-SH3_domain_protein"/>
</dbReference>
<reference evidence="8 9" key="1">
    <citation type="submission" date="2021-05" db="EMBL/GenBank/DDBJ databases">
        <authorList>
            <person name="Zahm M."/>
            <person name="Klopp C."/>
            <person name="Cabau C."/>
            <person name="Kuhl H."/>
            <person name="Suciu R."/>
            <person name="Ciorpac M."/>
            <person name="Holostenco D."/>
            <person name="Gessner J."/>
            <person name="Wuertz S."/>
            <person name="Hohne C."/>
            <person name="Stock M."/>
            <person name="Gislard M."/>
            <person name="Lluch J."/>
            <person name="Milhes M."/>
            <person name="Lampietro C."/>
            <person name="Lopez Roques C."/>
            <person name="Donnadieu C."/>
            <person name="Du K."/>
            <person name="Schartl M."/>
            <person name="Guiguen Y."/>
        </authorList>
    </citation>
    <scope>NUCLEOTIDE SEQUENCE [LARGE SCALE GENOMIC DNA]</scope>
    <source>
        <strain evidence="8">Hh-F2</strain>
        <tissue evidence="8">Blood</tissue>
    </source>
</reference>
<evidence type="ECO:0000313" key="8">
    <source>
        <dbReference type="EMBL" id="KAK6486258.1"/>
    </source>
</evidence>
<dbReference type="CDD" id="cd09561">
    <property type="entry name" value="SAM_SAMSN1"/>
    <property type="match status" value="1"/>
</dbReference>
<dbReference type="Pfam" id="PF00536">
    <property type="entry name" value="SAM_1"/>
    <property type="match status" value="1"/>
</dbReference>
<evidence type="ECO:0000256" key="3">
    <source>
        <dbReference type="PROSITE-ProRule" id="PRU00192"/>
    </source>
</evidence>
<dbReference type="Proteomes" id="UP001369086">
    <property type="component" value="Unassembled WGS sequence"/>
</dbReference>
<dbReference type="PANTHER" id="PTHR12301">
    <property type="entry name" value="SAM-DOMAIN, SH3 AND NUCLEAR LOCALIZATION SIGNALS PROTEIN RELATED"/>
    <property type="match status" value="1"/>
</dbReference>
<dbReference type="InterPro" id="IPR001452">
    <property type="entry name" value="SH3_domain"/>
</dbReference>
<dbReference type="EMBL" id="JAHFZB010000009">
    <property type="protein sequence ID" value="KAK6486244.1"/>
    <property type="molecule type" value="Genomic_DNA"/>
</dbReference>
<feature type="compositionally biased region" description="Basic residues" evidence="4">
    <location>
        <begin position="82"/>
        <end position="91"/>
    </location>
</feature>
<dbReference type="InterPro" id="IPR013761">
    <property type="entry name" value="SAM/pointed_sf"/>
</dbReference>